<feature type="non-terminal residue" evidence="2">
    <location>
        <position position="1"/>
    </location>
</feature>
<feature type="compositionally biased region" description="Basic and acidic residues" evidence="1">
    <location>
        <begin position="88"/>
        <end position="98"/>
    </location>
</feature>
<sequence>GPGDRTGAGRRRPEPPGTVLGPWAAAGSAAAAAHRHLVGAEDLAGPVDRAVLHLDGRRRRAVPGAQRARRLRHPQRAVRPAGHRGRRGDHQRGADPGHRLRWGGHHRRHQRRAAHGAVHRGHVHLQHVLGPRRRPRGHPLRAGL</sequence>
<dbReference type="EMBL" id="CADCTN010000151">
    <property type="protein sequence ID" value="CAA9251325.1"/>
    <property type="molecule type" value="Genomic_DNA"/>
</dbReference>
<dbReference type="AlphaFoldDB" id="A0A6J4II49"/>
<feature type="region of interest" description="Disordered" evidence="1">
    <location>
        <begin position="60"/>
        <end position="106"/>
    </location>
</feature>
<gene>
    <name evidence="2" type="ORF">AVDCRST_MAG52-2090</name>
</gene>
<evidence type="ECO:0000256" key="1">
    <source>
        <dbReference type="SAM" id="MobiDB-lite"/>
    </source>
</evidence>
<organism evidence="2">
    <name type="scientific">uncultured Blastococcus sp</name>
    <dbReference type="NCBI Taxonomy" id="217144"/>
    <lineage>
        <taxon>Bacteria</taxon>
        <taxon>Bacillati</taxon>
        <taxon>Actinomycetota</taxon>
        <taxon>Actinomycetes</taxon>
        <taxon>Geodermatophilales</taxon>
        <taxon>Geodermatophilaceae</taxon>
        <taxon>Blastococcus</taxon>
        <taxon>environmental samples</taxon>
    </lineage>
</organism>
<feature type="compositionally biased region" description="Basic residues" evidence="1">
    <location>
        <begin position="60"/>
        <end position="87"/>
    </location>
</feature>
<evidence type="ECO:0000313" key="2">
    <source>
        <dbReference type="EMBL" id="CAA9251325.1"/>
    </source>
</evidence>
<feature type="non-terminal residue" evidence="2">
    <location>
        <position position="144"/>
    </location>
</feature>
<name>A0A6J4II49_9ACTN</name>
<feature type="region of interest" description="Disordered" evidence="1">
    <location>
        <begin position="1"/>
        <end position="22"/>
    </location>
</feature>
<accession>A0A6J4II49</accession>
<protein>
    <submittedName>
        <fullName evidence="2">Uncharacterized protein</fullName>
    </submittedName>
</protein>
<reference evidence="2" key="1">
    <citation type="submission" date="2020-02" db="EMBL/GenBank/DDBJ databases">
        <authorList>
            <person name="Meier V. D."/>
        </authorList>
    </citation>
    <scope>NUCLEOTIDE SEQUENCE</scope>
    <source>
        <strain evidence="2">AVDCRST_MAG52</strain>
    </source>
</reference>
<proteinExistence type="predicted"/>